<dbReference type="SUPFAM" id="SSF88713">
    <property type="entry name" value="Glycoside hydrolase/deacetylase"/>
    <property type="match status" value="1"/>
</dbReference>
<dbReference type="Proteomes" id="UP000672602">
    <property type="component" value="Unassembled WGS sequence"/>
</dbReference>
<accession>A0A8J7S484</accession>
<dbReference type="RefSeq" id="WP_210683022.1">
    <property type="nucleotide sequence ID" value="NZ_JAGMWN010000008.1"/>
</dbReference>
<dbReference type="PANTHER" id="PTHR30292:SF0">
    <property type="entry name" value="5-OXOPROLINASE SUBUNIT A"/>
    <property type="match status" value="1"/>
</dbReference>
<dbReference type="Gene3D" id="3.20.20.370">
    <property type="entry name" value="Glycoside hydrolase/deacetylase"/>
    <property type="match status" value="1"/>
</dbReference>
<organism evidence="1 2">
    <name type="scientific">Marivibrio halodurans</name>
    <dbReference type="NCBI Taxonomy" id="2039722"/>
    <lineage>
        <taxon>Bacteria</taxon>
        <taxon>Pseudomonadati</taxon>
        <taxon>Pseudomonadota</taxon>
        <taxon>Alphaproteobacteria</taxon>
        <taxon>Rhodospirillales</taxon>
        <taxon>Rhodospirillaceae</taxon>
        <taxon>Marivibrio</taxon>
    </lineage>
</organism>
<proteinExistence type="predicted"/>
<evidence type="ECO:0000313" key="2">
    <source>
        <dbReference type="Proteomes" id="UP000672602"/>
    </source>
</evidence>
<dbReference type="Pfam" id="PF03746">
    <property type="entry name" value="LamB_YcsF"/>
    <property type="match status" value="1"/>
</dbReference>
<comment type="caution">
    <text evidence="1">The sequence shown here is derived from an EMBL/GenBank/DDBJ whole genome shotgun (WGS) entry which is preliminary data.</text>
</comment>
<dbReference type="EMBL" id="JAGMWN010000008">
    <property type="protein sequence ID" value="MBP5858434.1"/>
    <property type="molecule type" value="Genomic_DNA"/>
</dbReference>
<keyword evidence="2" id="KW-1185">Reference proteome</keyword>
<protein>
    <submittedName>
        <fullName evidence="1">5-oxoprolinase subunit PxpA</fullName>
    </submittedName>
</protein>
<reference evidence="1" key="1">
    <citation type="submission" date="2021-04" db="EMBL/GenBank/DDBJ databases">
        <authorList>
            <person name="Zhang D.-C."/>
        </authorList>
    </citation>
    <scope>NUCLEOTIDE SEQUENCE</scope>
    <source>
        <strain evidence="1">CGMCC 1.15697</strain>
    </source>
</reference>
<dbReference type="AlphaFoldDB" id="A0A8J7S484"/>
<gene>
    <name evidence="1" type="ORF">KAJ83_15545</name>
</gene>
<dbReference type="NCBIfam" id="NF003814">
    <property type="entry name" value="PRK05406.1-3"/>
    <property type="match status" value="1"/>
</dbReference>
<evidence type="ECO:0000313" key="1">
    <source>
        <dbReference type="EMBL" id="MBP5858434.1"/>
    </source>
</evidence>
<dbReference type="PANTHER" id="PTHR30292">
    <property type="entry name" value="UNCHARACTERIZED PROTEIN YBGL-RELATED"/>
    <property type="match status" value="1"/>
</dbReference>
<name>A0A8J7S484_9PROT</name>
<dbReference type="InterPro" id="IPR011330">
    <property type="entry name" value="Glyco_hydro/deAcase_b/a-brl"/>
</dbReference>
<dbReference type="InterPro" id="IPR005501">
    <property type="entry name" value="LamB/YcsF/PxpA-like"/>
</dbReference>
<sequence>MALQSVDLNCDLGEAFGFWRISEATDEELMDLISSANVATGFHAGDPNLMDKVVKGAVERGVAIGAHPGFRDLQGFGRRVIQANPDELVNDIVYQVGALREFARRHGTKLQHVKPHGALYMEAATNAELSERLVDALLKCSPDTALFCMHVSETYRIAKAAGIAVVREFYADRDYSDSGSIVFTRRMRALNPQEVADKCVRACLEGKVRTVEGNDIDIPFESICFHSDTPGAHEIGKAVRAGLVENGIRILPAGELLARAA</sequence>
<dbReference type="GO" id="GO:0005975">
    <property type="term" value="P:carbohydrate metabolic process"/>
    <property type="evidence" value="ECO:0007669"/>
    <property type="project" value="InterPro"/>
</dbReference>